<evidence type="ECO:0000256" key="6">
    <source>
        <dbReference type="ARBA" id="ARBA00022963"/>
    </source>
</evidence>
<dbReference type="GO" id="GO:0016509">
    <property type="term" value="F:long-chain (3S)-3-hydroxyacyl-CoA dehydrogenase (NAD+) activity"/>
    <property type="evidence" value="ECO:0007669"/>
    <property type="project" value="TreeGrafter"/>
</dbReference>
<dbReference type="AlphaFoldDB" id="A0A6M2BPS1"/>
<dbReference type="PANTHER" id="PTHR43612">
    <property type="entry name" value="TRIFUNCTIONAL ENZYME SUBUNIT ALPHA"/>
    <property type="match status" value="1"/>
</dbReference>
<dbReference type="EMBL" id="JAAMOW010000003">
    <property type="protein sequence ID" value="NGY04354.1"/>
    <property type="molecule type" value="Genomic_DNA"/>
</dbReference>
<dbReference type="Pfam" id="PF02737">
    <property type="entry name" value="3HCDH_N"/>
    <property type="match status" value="1"/>
</dbReference>
<dbReference type="Gene3D" id="1.10.1040.50">
    <property type="match status" value="1"/>
</dbReference>
<comment type="catalytic activity">
    <reaction evidence="12">
        <text>a (3S)-3-hydroxyacyl-CoA + NAD(+) = a 3-oxoacyl-CoA + NADH + H(+)</text>
        <dbReference type="Rhea" id="RHEA:22432"/>
        <dbReference type="ChEBI" id="CHEBI:15378"/>
        <dbReference type="ChEBI" id="CHEBI:57318"/>
        <dbReference type="ChEBI" id="CHEBI:57540"/>
        <dbReference type="ChEBI" id="CHEBI:57945"/>
        <dbReference type="ChEBI" id="CHEBI:90726"/>
        <dbReference type="EC" id="1.1.1.35"/>
    </reaction>
</comment>
<accession>A0A6M2BPS1</accession>
<gene>
    <name evidence="15" type="primary">fadB</name>
    <name evidence="15" type="ORF">G7Y85_06235</name>
</gene>
<keyword evidence="16" id="KW-1185">Reference proteome</keyword>
<organism evidence="15 16">
    <name type="scientific">Solimonas terrae</name>
    <dbReference type="NCBI Taxonomy" id="1396819"/>
    <lineage>
        <taxon>Bacteria</taxon>
        <taxon>Pseudomonadati</taxon>
        <taxon>Pseudomonadota</taxon>
        <taxon>Gammaproteobacteria</taxon>
        <taxon>Nevskiales</taxon>
        <taxon>Nevskiaceae</taxon>
        <taxon>Solimonas</taxon>
    </lineage>
</organism>
<dbReference type="UniPathway" id="UPA00659"/>
<evidence type="ECO:0000256" key="7">
    <source>
        <dbReference type="ARBA" id="ARBA00023002"/>
    </source>
</evidence>
<dbReference type="InterPro" id="IPR008927">
    <property type="entry name" value="6-PGluconate_DH-like_C_sf"/>
</dbReference>
<comment type="similarity">
    <text evidence="2">In the central section; belongs to the 3-hydroxyacyl-CoA dehydrogenase family.</text>
</comment>
<dbReference type="NCBIfam" id="NF008727">
    <property type="entry name" value="PRK11730.1"/>
    <property type="match status" value="1"/>
</dbReference>
<name>A0A6M2BPS1_9GAMM</name>
<dbReference type="Pfam" id="PF00725">
    <property type="entry name" value="3HCDH"/>
    <property type="match status" value="2"/>
</dbReference>
<dbReference type="EC" id="4.2.1.17" evidence="4"/>
<dbReference type="PANTHER" id="PTHR43612:SF3">
    <property type="entry name" value="TRIFUNCTIONAL ENZYME SUBUNIT ALPHA, MITOCHONDRIAL"/>
    <property type="match status" value="1"/>
</dbReference>
<proteinExistence type="inferred from homology"/>
<dbReference type="Proteomes" id="UP000472676">
    <property type="component" value="Unassembled WGS sequence"/>
</dbReference>
<evidence type="ECO:0000256" key="8">
    <source>
        <dbReference type="ARBA" id="ARBA00023027"/>
    </source>
</evidence>
<protein>
    <recommendedName>
        <fullName evidence="4">enoyl-CoA hydratase</fullName>
        <ecNumber evidence="4">4.2.1.17</ecNumber>
    </recommendedName>
</protein>
<dbReference type="InterPro" id="IPR006176">
    <property type="entry name" value="3-OHacyl-CoA_DH_NAD-bd"/>
</dbReference>
<sequence length="718" mass="76447">MKVSYQGNSIRVQAIGEGIAELCFDREGEAINKLDSRTMRQLGEAVAMLAAEPELRGVLICSSKDVFIVGADITEFGENFKLAPRDLCALNLRSNEALLAIEALPVPVVVAINGFALGGGLELALAGDYRVMSDAAMVGLPEVKLGLFPGLGGTVRLPRVASVEVAIDWIAGGAPAKAAAALAAGVVDELATPETLRETALVKLKTAAAAGDWRLRRKAKSAALPQDAASATALFADARAKLARRSAPHQPAALAAVELMEACVAIGGRAAIEKEAEAFVRIARTQAAASLVQIFLNDQLLKKKYKAYARQAAPVKQAAVLGAGIMGGGIAYTSALRGTPVRMKDIQQSQLELGMGEAHKLLAKQVRSGRLKAERADAIAATITPQLDYAGFEQVDAVVEAVVENLDIKHRVLSEIEGLVGADTVIASNTSSLRIDDLAVPLQRPENFVGMHFFNPVPAMPLVEVIRGSRSSVSAVAKIVGYGVAMGKTPIVVKDGPGFLVNRIFTPYMQAFGQLIADGADFVAIDAAMEKFGWPMGPAYLNDVIGMDTAIHVSQIIAAGHPQHMRTSWPDSLQVMVDHRRYGQKNGVGFYRYEVDPAGKPRKSPAPDSHELLKAVQASGIREFADAEIVERMMLPMINEAVRCLDEAVVETAAELDMALLLGLGLPQYLGGALKFADWLGLERVLEWSQRLGHLGPQWVTPPCVSDMAASGARFYGN</sequence>
<feature type="domain" description="3-hydroxyacyl-CoA dehydrogenase NAD binding" evidence="14">
    <location>
        <begin position="318"/>
        <end position="495"/>
    </location>
</feature>
<dbReference type="SUPFAM" id="SSF51735">
    <property type="entry name" value="NAD(P)-binding Rossmann-fold domains"/>
    <property type="match status" value="1"/>
</dbReference>
<dbReference type="Gene3D" id="3.40.50.720">
    <property type="entry name" value="NAD(P)-binding Rossmann-like Domain"/>
    <property type="match status" value="1"/>
</dbReference>
<comment type="caution">
    <text evidence="15">The sequence shown here is derived from an EMBL/GenBank/DDBJ whole genome shotgun (WGS) entry which is preliminary data.</text>
</comment>
<dbReference type="PROSITE" id="PS00067">
    <property type="entry name" value="3HCDH"/>
    <property type="match status" value="1"/>
</dbReference>
<dbReference type="InterPro" id="IPR001753">
    <property type="entry name" value="Enoyl-CoA_hydra/iso"/>
</dbReference>
<dbReference type="CDD" id="cd06558">
    <property type="entry name" value="crotonase-like"/>
    <property type="match status" value="1"/>
</dbReference>
<dbReference type="InterPro" id="IPR029045">
    <property type="entry name" value="ClpP/crotonase-like_dom_sf"/>
</dbReference>
<reference evidence="15 16" key="1">
    <citation type="journal article" date="2014" name="Int. J. Syst. Evol. Microbiol.">
        <title>Solimonas terrae sp. nov., isolated from soil.</title>
        <authorList>
            <person name="Kim S.J."/>
            <person name="Moon J.Y."/>
            <person name="Weon H.Y."/>
            <person name="Ahn J.H."/>
            <person name="Chen W.M."/>
            <person name="Kwon S.W."/>
        </authorList>
    </citation>
    <scope>NUCLEOTIDE SEQUENCE [LARGE SCALE GENOMIC DNA]</scope>
    <source>
        <strain evidence="15 16">KIS83-12</strain>
    </source>
</reference>
<evidence type="ECO:0000256" key="2">
    <source>
        <dbReference type="ARBA" id="ARBA00007005"/>
    </source>
</evidence>
<dbReference type="InterPro" id="IPR036291">
    <property type="entry name" value="NAD(P)-bd_dom_sf"/>
</dbReference>
<dbReference type="SUPFAM" id="SSF48179">
    <property type="entry name" value="6-phosphogluconate dehydrogenase C-terminal domain-like"/>
    <property type="match status" value="2"/>
</dbReference>
<evidence type="ECO:0000256" key="9">
    <source>
        <dbReference type="ARBA" id="ARBA00023098"/>
    </source>
</evidence>
<feature type="domain" description="3-hydroxyacyl-CoA dehydrogenase C-terminal" evidence="13">
    <location>
        <begin position="498"/>
        <end position="593"/>
    </location>
</feature>
<dbReference type="Gene3D" id="3.90.226.10">
    <property type="entry name" value="2-enoyl-CoA Hydratase, Chain A, domain 1"/>
    <property type="match status" value="1"/>
</dbReference>
<comment type="similarity">
    <text evidence="3">In the N-terminal section; belongs to the enoyl-CoA hydratase/isomerase family.</text>
</comment>
<evidence type="ECO:0000259" key="14">
    <source>
        <dbReference type="Pfam" id="PF02737"/>
    </source>
</evidence>
<keyword evidence="10" id="KW-0456">Lyase</keyword>
<keyword evidence="8" id="KW-0520">NAD</keyword>
<dbReference type="GO" id="GO:0004300">
    <property type="term" value="F:enoyl-CoA hydratase activity"/>
    <property type="evidence" value="ECO:0007669"/>
    <property type="project" value="UniProtKB-EC"/>
</dbReference>
<evidence type="ECO:0000256" key="12">
    <source>
        <dbReference type="ARBA" id="ARBA00049556"/>
    </source>
</evidence>
<dbReference type="InterPro" id="IPR050136">
    <property type="entry name" value="FA_oxidation_alpha_subunit"/>
</dbReference>
<evidence type="ECO:0000259" key="13">
    <source>
        <dbReference type="Pfam" id="PF00725"/>
    </source>
</evidence>
<dbReference type="InterPro" id="IPR006180">
    <property type="entry name" value="3-OHacyl-CoA_DH_CS"/>
</dbReference>
<dbReference type="GO" id="GO:0070403">
    <property type="term" value="F:NAD+ binding"/>
    <property type="evidence" value="ECO:0007669"/>
    <property type="project" value="InterPro"/>
</dbReference>
<dbReference type="GO" id="GO:0006635">
    <property type="term" value="P:fatty acid beta-oxidation"/>
    <property type="evidence" value="ECO:0007669"/>
    <property type="project" value="UniProtKB-UniPathway"/>
</dbReference>
<evidence type="ECO:0000313" key="15">
    <source>
        <dbReference type="EMBL" id="NGY04354.1"/>
    </source>
</evidence>
<evidence type="ECO:0000256" key="5">
    <source>
        <dbReference type="ARBA" id="ARBA00022832"/>
    </source>
</evidence>
<evidence type="ECO:0000256" key="4">
    <source>
        <dbReference type="ARBA" id="ARBA00012076"/>
    </source>
</evidence>
<keyword evidence="7" id="KW-0560">Oxidoreductase</keyword>
<evidence type="ECO:0000256" key="10">
    <source>
        <dbReference type="ARBA" id="ARBA00023239"/>
    </source>
</evidence>
<feature type="domain" description="3-hydroxyacyl-CoA dehydrogenase C-terminal" evidence="13">
    <location>
        <begin position="629"/>
        <end position="694"/>
    </location>
</feature>
<keyword evidence="11" id="KW-0511">Multifunctional enzyme</keyword>
<keyword evidence="5" id="KW-0276">Fatty acid metabolism</keyword>
<keyword evidence="6" id="KW-0442">Lipid degradation</keyword>
<evidence type="ECO:0000256" key="11">
    <source>
        <dbReference type="ARBA" id="ARBA00023268"/>
    </source>
</evidence>
<dbReference type="RefSeq" id="WP_166253577.1">
    <property type="nucleotide sequence ID" value="NZ_JAAMOW010000003.1"/>
</dbReference>
<evidence type="ECO:0000256" key="3">
    <source>
        <dbReference type="ARBA" id="ARBA00008750"/>
    </source>
</evidence>
<evidence type="ECO:0000256" key="1">
    <source>
        <dbReference type="ARBA" id="ARBA00005005"/>
    </source>
</evidence>
<dbReference type="FunFam" id="3.40.50.720:FF:000009">
    <property type="entry name" value="Fatty oxidation complex, alpha subunit"/>
    <property type="match status" value="1"/>
</dbReference>
<dbReference type="SUPFAM" id="SSF52096">
    <property type="entry name" value="ClpP/crotonase"/>
    <property type="match status" value="1"/>
</dbReference>
<comment type="pathway">
    <text evidence="1">Lipid metabolism; fatty acid beta-oxidation.</text>
</comment>
<keyword evidence="9" id="KW-0443">Lipid metabolism</keyword>
<dbReference type="InterPro" id="IPR006108">
    <property type="entry name" value="3HC_DH_C"/>
</dbReference>
<dbReference type="Pfam" id="PF00378">
    <property type="entry name" value="ECH_1"/>
    <property type="match status" value="1"/>
</dbReference>
<evidence type="ECO:0000313" key="16">
    <source>
        <dbReference type="Proteomes" id="UP000472676"/>
    </source>
</evidence>